<keyword evidence="2" id="KW-1185">Reference proteome</keyword>
<reference evidence="1 2" key="1">
    <citation type="submission" date="2021-08" db="EMBL/GenBank/DDBJ databases">
        <title>The genome sequence of Chitinophaga sp. B61.</title>
        <authorList>
            <person name="Zhang X."/>
        </authorList>
    </citation>
    <scope>NUCLEOTIDE SEQUENCE [LARGE SCALE GENOMIC DNA]</scope>
    <source>
        <strain evidence="1 2">B61</strain>
    </source>
</reference>
<name>A0ABS7GEB8_9BACT</name>
<protein>
    <submittedName>
        <fullName evidence="1">DUF2752 domain-containing protein</fullName>
    </submittedName>
</protein>
<sequence length="105" mass="12064">MSVKAYIQRINYELIIWPTALILLFLMDPYSDNGPGFCMLKRIGITWCPGCGMGHSISFLLHGQWKASLQAHFLGPFALPLLTYRIFQLGRAQWQSFAELKNHYT</sequence>
<dbReference type="RefSeq" id="WP_220251337.1">
    <property type="nucleotide sequence ID" value="NZ_JAICCF010000003.1"/>
</dbReference>
<evidence type="ECO:0000313" key="2">
    <source>
        <dbReference type="Proteomes" id="UP000812961"/>
    </source>
</evidence>
<dbReference type="Pfam" id="PF10825">
    <property type="entry name" value="DUF2752"/>
    <property type="match status" value="1"/>
</dbReference>
<organism evidence="1 2">
    <name type="scientific">Chitinophaga rhizophila</name>
    <dbReference type="NCBI Taxonomy" id="2866212"/>
    <lineage>
        <taxon>Bacteria</taxon>
        <taxon>Pseudomonadati</taxon>
        <taxon>Bacteroidota</taxon>
        <taxon>Chitinophagia</taxon>
        <taxon>Chitinophagales</taxon>
        <taxon>Chitinophagaceae</taxon>
        <taxon>Chitinophaga</taxon>
    </lineage>
</organism>
<proteinExistence type="predicted"/>
<evidence type="ECO:0000313" key="1">
    <source>
        <dbReference type="EMBL" id="MBW8686013.1"/>
    </source>
</evidence>
<gene>
    <name evidence="1" type="ORF">K1Y79_16865</name>
</gene>
<comment type="caution">
    <text evidence="1">The sequence shown here is derived from an EMBL/GenBank/DDBJ whole genome shotgun (WGS) entry which is preliminary data.</text>
</comment>
<dbReference type="EMBL" id="JAICCF010000003">
    <property type="protein sequence ID" value="MBW8686013.1"/>
    <property type="molecule type" value="Genomic_DNA"/>
</dbReference>
<dbReference type="InterPro" id="IPR021215">
    <property type="entry name" value="DUF2752"/>
</dbReference>
<accession>A0ABS7GEB8</accession>
<dbReference type="Proteomes" id="UP000812961">
    <property type="component" value="Unassembled WGS sequence"/>
</dbReference>